<reference evidence="4" key="1">
    <citation type="journal article" date="2019" name="Int. J. Syst. Evol. Microbiol.">
        <title>The Global Catalogue of Microorganisms (GCM) 10K type strain sequencing project: providing services to taxonomists for standard genome sequencing and annotation.</title>
        <authorList>
            <consortium name="The Broad Institute Genomics Platform"/>
            <consortium name="The Broad Institute Genome Sequencing Center for Infectious Disease"/>
            <person name="Wu L."/>
            <person name="Ma J."/>
        </authorList>
    </citation>
    <scope>NUCLEOTIDE SEQUENCE [LARGE SCALE GENOMIC DNA]</scope>
    <source>
        <strain evidence="4">JCM 32206</strain>
    </source>
</reference>
<sequence>MMRTGPAAATGDDRGSATVTACFAMLALITLVLTVGHLGAAVVARHRAQAAADLGALAAASSADRGADGACAAAGEITGRMGARVSECRFDGWDVLLTVTVPVAVGSGAAVAAARAGPAEG</sequence>
<dbReference type="InterPro" id="IPR021202">
    <property type="entry name" value="Rv3654c-like"/>
</dbReference>
<evidence type="ECO:0000313" key="4">
    <source>
        <dbReference type="Proteomes" id="UP001501183"/>
    </source>
</evidence>
<keyword evidence="4" id="KW-1185">Reference proteome</keyword>
<accession>A0ABP8NVT3</accession>
<organism evidence="3 4">
    <name type="scientific">Rhodococcus olei</name>
    <dbReference type="NCBI Taxonomy" id="2161675"/>
    <lineage>
        <taxon>Bacteria</taxon>
        <taxon>Bacillati</taxon>
        <taxon>Actinomycetota</taxon>
        <taxon>Actinomycetes</taxon>
        <taxon>Mycobacteriales</taxon>
        <taxon>Nocardiaceae</taxon>
        <taxon>Rhodococcus</taxon>
    </lineage>
</organism>
<feature type="domain" description="Putative Flp pilus-assembly TadG-like N-terminal" evidence="2">
    <location>
        <begin position="15"/>
        <end position="61"/>
    </location>
</feature>
<dbReference type="Pfam" id="PF13400">
    <property type="entry name" value="Tad"/>
    <property type="match status" value="1"/>
</dbReference>
<evidence type="ECO:0000313" key="3">
    <source>
        <dbReference type="EMBL" id="GAA4472259.1"/>
    </source>
</evidence>
<evidence type="ECO:0000259" key="2">
    <source>
        <dbReference type="Pfam" id="PF13400"/>
    </source>
</evidence>
<keyword evidence="1" id="KW-1133">Transmembrane helix</keyword>
<dbReference type="NCBIfam" id="TIGR03816">
    <property type="entry name" value="tadE_like_DECH"/>
    <property type="match status" value="1"/>
</dbReference>
<protein>
    <recommendedName>
        <fullName evidence="2">Putative Flp pilus-assembly TadG-like N-terminal domain-containing protein</fullName>
    </recommendedName>
</protein>
<gene>
    <name evidence="3" type="ORF">GCM10023094_04160</name>
</gene>
<dbReference type="InterPro" id="IPR028087">
    <property type="entry name" value="Tad_N"/>
</dbReference>
<proteinExistence type="predicted"/>
<comment type="caution">
    <text evidence="3">The sequence shown here is derived from an EMBL/GenBank/DDBJ whole genome shotgun (WGS) entry which is preliminary data.</text>
</comment>
<name>A0ABP8NVT3_9NOCA</name>
<dbReference type="Proteomes" id="UP001501183">
    <property type="component" value="Unassembled WGS sequence"/>
</dbReference>
<keyword evidence="1" id="KW-0812">Transmembrane</keyword>
<evidence type="ECO:0000256" key="1">
    <source>
        <dbReference type="SAM" id="Phobius"/>
    </source>
</evidence>
<feature type="transmembrane region" description="Helical" evidence="1">
    <location>
        <begin position="23"/>
        <end position="44"/>
    </location>
</feature>
<dbReference type="EMBL" id="BAABFB010000014">
    <property type="protein sequence ID" value="GAA4472259.1"/>
    <property type="molecule type" value="Genomic_DNA"/>
</dbReference>
<keyword evidence="1" id="KW-0472">Membrane</keyword>